<dbReference type="GO" id="GO:0016020">
    <property type="term" value="C:membrane"/>
    <property type="evidence" value="ECO:0007669"/>
    <property type="project" value="UniProtKB-SubCell"/>
</dbReference>
<evidence type="ECO:0000256" key="3">
    <source>
        <dbReference type="ARBA" id="ARBA00022692"/>
    </source>
</evidence>
<evidence type="ECO:0000256" key="5">
    <source>
        <dbReference type="ARBA" id="ARBA00023136"/>
    </source>
</evidence>
<name>A0A6F9DQ97_9ASCI</name>
<evidence type="ECO:0000256" key="4">
    <source>
        <dbReference type="ARBA" id="ARBA00022989"/>
    </source>
</evidence>
<dbReference type="EMBL" id="LR789755">
    <property type="protein sequence ID" value="CAB3265617.1"/>
    <property type="molecule type" value="mRNA"/>
</dbReference>
<dbReference type="InterPro" id="IPR026770">
    <property type="entry name" value="RNase_K"/>
</dbReference>
<keyword evidence="5 6" id="KW-0472">Membrane</keyword>
<reference evidence="7" key="1">
    <citation type="submission" date="2020-04" db="EMBL/GenBank/DDBJ databases">
        <authorList>
            <person name="Neveu A P."/>
        </authorList>
    </citation>
    <scope>NUCLEOTIDE SEQUENCE</scope>
    <source>
        <tissue evidence="7">Whole embryo</tissue>
    </source>
</reference>
<evidence type="ECO:0000256" key="2">
    <source>
        <dbReference type="ARBA" id="ARBA00008458"/>
    </source>
</evidence>
<evidence type="ECO:0000256" key="1">
    <source>
        <dbReference type="ARBA" id="ARBA00004141"/>
    </source>
</evidence>
<keyword evidence="3 6" id="KW-0812">Transmembrane</keyword>
<evidence type="ECO:0000256" key="6">
    <source>
        <dbReference type="SAM" id="Phobius"/>
    </source>
</evidence>
<dbReference type="GO" id="GO:0004521">
    <property type="term" value="F:RNA endonuclease activity"/>
    <property type="evidence" value="ECO:0007669"/>
    <property type="project" value="InterPro"/>
</dbReference>
<accession>A0A6F9DQ97</accession>
<feature type="transmembrane region" description="Helical" evidence="6">
    <location>
        <begin position="41"/>
        <end position="60"/>
    </location>
</feature>
<sequence>MLSQLVCACRKDCVVIQCLIKHIKISPFVQLKYDPNSSCSYFVTFLILVNIAFSFVVYVLHTNIIFMQCLMGGAYFLHSPALYDDLPVVYTTWSTISNRTIIFEAYEETGINCFIAAGLYLVVFVFSFWQYRVNKSLQAYTIR</sequence>
<proteinExistence type="evidence at transcript level"/>
<dbReference type="PANTHER" id="PTHR31733">
    <property type="entry name" value="RIBONUCLEASE KAPPA"/>
    <property type="match status" value="1"/>
</dbReference>
<comment type="subcellular location">
    <subcellularLocation>
        <location evidence="1">Membrane</location>
        <topology evidence="1">Multi-pass membrane protein</topology>
    </subcellularLocation>
</comment>
<protein>
    <submittedName>
        <fullName evidence="7">Ribonuclease kappa-B</fullName>
    </submittedName>
</protein>
<gene>
    <name evidence="7" type="primary">Rnasek</name>
</gene>
<feature type="transmembrane region" description="Helical" evidence="6">
    <location>
        <begin position="109"/>
        <end position="129"/>
    </location>
</feature>
<organism evidence="7">
    <name type="scientific">Phallusia mammillata</name>
    <dbReference type="NCBI Taxonomy" id="59560"/>
    <lineage>
        <taxon>Eukaryota</taxon>
        <taxon>Metazoa</taxon>
        <taxon>Chordata</taxon>
        <taxon>Tunicata</taxon>
        <taxon>Ascidiacea</taxon>
        <taxon>Phlebobranchia</taxon>
        <taxon>Ascidiidae</taxon>
        <taxon>Phallusia</taxon>
    </lineage>
</organism>
<dbReference type="AlphaFoldDB" id="A0A6F9DQ97"/>
<keyword evidence="4 6" id="KW-1133">Transmembrane helix</keyword>
<evidence type="ECO:0000313" key="7">
    <source>
        <dbReference type="EMBL" id="CAB3265617.1"/>
    </source>
</evidence>
<comment type="similarity">
    <text evidence="2">Belongs to the RNase K family.</text>
</comment>